<reference evidence="5 6" key="1">
    <citation type="submission" date="2023-05" db="EMBL/GenBank/DDBJ databases">
        <title>Streptantibioticus silvisoli sp. nov., acidotolerant actinomycetes 1 from pine litter.</title>
        <authorList>
            <person name="Swiecimska M."/>
            <person name="Golinska P."/>
            <person name="Sangal V."/>
            <person name="Wachnowicz B."/>
            <person name="Goodfellow M."/>
        </authorList>
    </citation>
    <scope>NUCLEOTIDE SEQUENCE [LARGE SCALE GENOMIC DNA]</scope>
    <source>
        <strain evidence="5 6">DSM 42109</strain>
    </source>
</reference>
<feature type="region of interest" description="Disordered" evidence="3">
    <location>
        <begin position="684"/>
        <end position="709"/>
    </location>
</feature>
<protein>
    <submittedName>
        <fullName evidence="5">LuxR C-terminal-related transcriptional regulator</fullName>
    </submittedName>
</protein>
<organism evidence="5 6">
    <name type="scientific">Streptomyces iconiensis</name>
    <dbReference type="NCBI Taxonomy" id="1384038"/>
    <lineage>
        <taxon>Bacteria</taxon>
        <taxon>Bacillati</taxon>
        <taxon>Actinomycetota</taxon>
        <taxon>Actinomycetes</taxon>
        <taxon>Kitasatosporales</taxon>
        <taxon>Streptomycetaceae</taxon>
        <taxon>Streptomyces</taxon>
    </lineage>
</organism>
<dbReference type="SUPFAM" id="SSF52540">
    <property type="entry name" value="P-loop containing nucleoside triphosphate hydrolases"/>
    <property type="match status" value="1"/>
</dbReference>
<dbReference type="InterPro" id="IPR011990">
    <property type="entry name" value="TPR-like_helical_dom_sf"/>
</dbReference>
<dbReference type="SMART" id="SM00421">
    <property type="entry name" value="HTH_LUXR"/>
    <property type="match status" value="1"/>
</dbReference>
<dbReference type="PRINTS" id="PR00038">
    <property type="entry name" value="HTHLUXR"/>
</dbReference>
<dbReference type="PROSITE" id="PS50043">
    <property type="entry name" value="HTH_LUXR_2"/>
    <property type="match status" value="1"/>
</dbReference>
<dbReference type="InterPro" id="IPR041664">
    <property type="entry name" value="AAA_16"/>
</dbReference>
<dbReference type="Pfam" id="PF00196">
    <property type="entry name" value="GerE"/>
    <property type="match status" value="1"/>
</dbReference>
<dbReference type="SUPFAM" id="SSF48452">
    <property type="entry name" value="TPR-like"/>
    <property type="match status" value="1"/>
</dbReference>
<evidence type="ECO:0000313" key="5">
    <source>
        <dbReference type="EMBL" id="MDJ1137467.1"/>
    </source>
</evidence>
<dbReference type="PROSITE" id="PS00622">
    <property type="entry name" value="HTH_LUXR_1"/>
    <property type="match status" value="1"/>
</dbReference>
<feature type="domain" description="HTH luxR-type" evidence="4">
    <location>
        <begin position="849"/>
        <end position="914"/>
    </location>
</feature>
<proteinExistence type="predicted"/>
<dbReference type="SUPFAM" id="SSF46894">
    <property type="entry name" value="C-terminal effector domain of the bipartite response regulators"/>
    <property type="match status" value="1"/>
</dbReference>
<dbReference type="PANTHER" id="PTHR16305:SF35">
    <property type="entry name" value="TRANSCRIPTIONAL ACTIVATOR DOMAIN"/>
    <property type="match status" value="1"/>
</dbReference>
<comment type="caution">
    <text evidence="5">The sequence shown here is derived from an EMBL/GenBank/DDBJ whole genome shotgun (WGS) entry which is preliminary data.</text>
</comment>
<evidence type="ECO:0000256" key="3">
    <source>
        <dbReference type="SAM" id="MobiDB-lite"/>
    </source>
</evidence>
<dbReference type="CDD" id="cd06170">
    <property type="entry name" value="LuxR_C_like"/>
    <property type="match status" value="1"/>
</dbReference>
<keyword evidence="1" id="KW-0547">Nucleotide-binding</keyword>
<dbReference type="Gene3D" id="1.10.10.10">
    <property type="entry name" value="Winged helix-like DNA-binding domain superfamily/Winged helix DNA-binding domain"/>
    <property type="match status" value="1"/>
</dbReference>
<dbReference type="InterPro" id="IPR036388">
    <property type="entry name" value="WH-like_DNA-bd_sf"/>
</dbReference>
<sequence length="914" mass="95917">MAATEISGQVPLRSGELSRLVSLVGAAGTGARVAAELAGGPGAGKTRLLTELAREATGEGKCVLRGLGSEAFRHVPFHPFIAAFTNWRDSDSGTTVPGAAALIRTLTTGTASDSQIPDAVSLFTEFRKSLAECLPAASGGLLLLLDDFHWADPCSVELLDMLVGHPTGGRLSVVMAHRPRQSPVALRAAVQHGVESGTVRTVELGPLTLRQSAALLGRAPDSSGLARLHEQAEGNPLYLTALAEAGAKSPAELPETLARSGPGARLLAETTSLGERTRTILRAAAVLGNTFDVTAVAEVAETDHQETSRILDDLKRRDLIRTVPDGWRRLGFRHELLRHCVYGDTDASWQIGAHRRALAHLSSTGALPTELAPHIERSCAGIEPSDAAVLASAARTALHAGRPVDAARWLAYALRLQRAVGALDSLESVGPGLWRPVVQGLAAEGEVRCIQALGNEILAGPSGAGDGTRADTVAFLATVSASLGHGEEAQALLTAELPADHSRATSTRRLLQVQQQLTKVLAGAALARADIEMLVVDTGHSDPLTAAGALALRGLCAVMDTDVDIRLAEGVLDASAQALDGFTAGGAAAQHLPGHLLVLSWAEALIGRYGPARAHAERALATVRERGDAHLLPPLLNTLGYTHYQSGQMAEALTAVDEARTAAFALGRADHVGLAEAVSAAAWSQLGRSGEPPREQHSPRLPDEDRPPRTSLDALLYAEAALARGDAEAALALLLPEGDSAWRVSEPVAVLAARGYELLAAASADRGPDDARTEQWAERAVAAAAAGDLPEQRGHALLAHGHVLRCRQLIAEATRCYEEAEELLGGETPAGTRARELARAPEQPAGRGEEDALTELTQREREVAGLAGRGLKTKDIAQQLRVSPRTIDVHLSRIYGKLGVSSRSGLVRLMARSN</sequence>
<feature type="compositionally biased region" description="Basic and acidic residues" evidence="3">
    <location>
        <begin position="691"/>
        <end position="708"/>
    </location>
</feature>
<dbReference type="PANTHER" id="PTHR16305">
    <property type="entry name" value="TESTICULAR SOLUBLE ADENYLYL CYCLASE"/>
    <property type="match status" value="1"/>
</dbReference>
<dbReference type="Proteomes" id="UP001214441">
    <property type="component" value="Unassembled WGS sequence"/>
</dbReference>
<name>A0ABT7A806_9ACTN</name>
<accession>A0ABT7A806</accession>
<keyword evidence="2" id="KW-0067">ATP-binding</keyword>
<dbReference type="Pfam" id="PF13191">
    <property type="entry name" value="AAA_16"/>
    <property type="match status" value="1"/>
</dbReference>
<dbReference type="InterPro" id="IPR027417">
    <property type="entry name" value="P-loop_NTPase"/>
</dbReference>
<evidence type="ECO:0000313" key="6">
    <source>
        <dbReference type="Proteomes" id="UP001214441"/>
    </source>
</evidence>
<evidence type="ECO:0000256" key="1">
    <source>
        <dbReference type="ARBA" id="ARBA00022741"/>
    </source>
</evidence>
<gene>
    <name evidence="5" type="ORF">NMN56_037055</name>
</gene>
<evidence type="ECO:0000256" key="2">
    <source>
        <dbReference type="ARBA" id="ARBA00022840"/>
    </source>
</evidence>
<dbReference type="InterPro" id="IPR000792">
    <property type="entry name" value="Tscrpt_reg_LuxR_C"/>
</dbReference>
<dbReference type="RefSeq" id="WP_274047229.1">
    <property type="nucleotide sequence ID" value="NZ_JANCPR020000058.1"/>
</dbReference>
<evidence type="ECO:0000259" key="4">
    <source>
        <dbReference type="PROSITE" id="PS50043"/>
    </source>
</evidence>
<keyword evidence="6" id="KW-1185">Reference proteome</keyword>
<feature type="region of interest" description="Disordered" evidence="3">
    <location>
        <begin position="827"/>
        <end position="852"/>
    </location>
</feature>
<dbReference type="InterPro" id="IPR016032">
    <property type="entry name" value="Sig_transdc_resp-reg_C-effctor"/>
</dbReference>
<dbReference type="EMBL" id="JANCPR020000058">
    <property type="protein sequence ID" value="MDJ1137467.1"/>
    <property type="molecule type" value="Genomic_DNA"/>
</dbReference>